<dbReference type="GO" id="GO:0005525">
    <property type="term" value="F:GTP binding"/>
    <property type="evidence" value="ECO:0007669"/>
    <property type="project" value="UniProtKB-UniRule"/>
</dbReference>
<dbReference type="InterPro" id="IPR036525">
    <property type="entry name" value="Tubulin/FtsZ_GTPase_sf"/>
</dbReference>
<dbReference type="SUPFAM" id="SSF55307">
    <property type="entry name" value="Tubulin C-terminal domain-like"/>
    <property type="match status" value="1"/>
</dbReference>
<keyword evidence="4 6" id="KW-0132">Cell division</keyword>
<dbReference type="SMART" id="SM00864">
    <property type="entry name" value="Tubulin"/>
    <property type="match status" value="1"/>
</dbReference>
<dbReference type="InterPro" id="IPR018316">
    <property type="entry name" value="Tubulin/FtsZ_2-layer-sand-dom"/>
</dbReference>
<dbReference type="InterPro" id="IPR008280">
    <property type="entry name" value="Tub_FtsZ_C"/>
</dbReference>
<dbReference type="EMBL" id="MEYI01000019">
    <property type="protein sequence ID" value="OGD24015.1"/>
    <property type="molecule type" value="Genomic_DNA"/>
</dbReference>
<dbReference type="InterPro" id="IPR037103">
    <property type="entry name" value="Tubulin/FtsZ-like_C"/>
</dbReference>
<keyword evidence="4 6" id="KW-0131">Cell cycle</keyword>
<dbReference type="PRINTS" id="PR00423">
    <property type="entry name" value="CELLDVISFTSZ"/>
</dbReference>
<feature type="binding site" evidence="4">
    <location>
        <position position="188"/>
    </location>
    <ligand>
        <name>GTP</name>
        <dbReference type="ChEBI" id="CHEBI:37565"/>
    </ligand>
</feature>
<feature type="domain" description="Tubulin/FtsZ 2-layer sandwich" evidence="8">
    <location>
        <begin position="208"/>
        <end position="326"/>
    </location>
</feature>
<evidence type="ECO:0000256" key="3">
    <source>
        <dbReference type="ARBA" id="ARBA00023134"/>
    </source>
</evidence>
<sequence>MTTRLKPELETFAKIKVVGVGGSGGNAVARMVNEKMRGVDFVAINTDAQDLHYAQAQTKIHIGRNITRGLGAGMNPDIGRQAAEESREEIQDALKGADLVFITCGLGGGTGTGASPVVADIARSLGALTIAVITKPFTFEGVQRMRIAEEGFANLKDNVDAIVVIPNDRIFAVIGEDTSFFNSFEMVDNILKQAVQGISDLITLPGIINVDFNDVKAIMQNAGSALMGIGIASGDDRAIKAAKAAINSPLLEVSIEGAKGLLFNVSGGSDLGMMEINNAAKVITDSVDPDARIIFGAVNDTRLKKGEVKITVIATGFGGETNPYPVIRKEAVRPAAALESIVKRAEDREIPVKMTPPAPVVNPAPIERKVEQKSRAFSPEVTKISDDGWDIPAFIRRKNKP</sequence>
<dbReference type="Pfam" id="PF12327">
    <property type="entry name" value="FtsZ_C"/>
    <property type="match status" value="1"/>
</dbReference>
<dbReference type="Gene3D" id="3.40.50.1440">
    <property type="entry name" value="Tubulin/FtsZ, GTPase domain"/>
    <property type="match status" value="1"/>
</dbReference>
<keyword evidence="4 6" id="KW-0717">Septation</keyword>
<comment type="similarity">
    <text evidence="1 4 6">Belongs to the FtsZ family.</text>
</comment>
<dbReference type="PROSITE" id="PS01135">
    <property type="entry name" value="FTSZ_2"/>
    <property type="match status" value="1"/>
</dbReference>
<keyword evidence="3 4" id="KW-0342">GTP-binding</keyword>
<protein>
    <recommendedName>
        <fullName evidence="4 5">Cell division protein FtsZ</fullName>
    </recommendedName>
</protein>
<keyword evidence="2 4" id="KW-0547">Nucleotide-binding</keyword>
<dbReference type="Proteomes" id="UP000176639">
    <property type="component" value="Unassembled WGS sequence"/>
</dbReference>
<dbReference type="InterPro" id="IPR020805">
    <property type="entry name" value="Cell_div_FtsZ_CS"/>
</dbReference>
<feature type="binding site" evidence="4">
    <location>
        <position position="140"/>
    </location>
    <ligand>
        <name>GTP</name>
        <dbReference type="ChEBI" id="CHEBI:37565"/>
    </ligand>
</feature>
<evidence type="ECO:0000313" key="10">
    <source>
        <dbReference type="Proteomes" id="UP000176639"/>
    </source>
</evidence>
<dbReference type="HAMAP" id="MF_00909">
    <property type="entry name" value="FtsZ"/>
    <property type="match status" value="1"/>
</dbReference>
<dbReference type="GO" id="GO:0032153">
    <property type="term" value="C:cell division site"/>
    <property type="evidence" value="ECO:0007669"/>
    <property type="project" value="UniProtKB-UniRule"/>
</dbReference>
<accession>A0A1F5B060</accession>
<comment type="caution">
    <text evidence="4">Lacks conserved residue(s) required for the propagation of feature annotation.</text>
</comment>
<feature type="binding site" evidence="4">
    <location>
        <begin position="109"/>
        <end position="111"/>
    </location>
    <ligand>
        <name>GTP</name>
        <dbReference type="ChEBI" id="CHEBI:37565"/>
    </ligand>
</feature>
<dbReference type="InterPro" id="IPR000158">
    <property type="entry name" value="Cell_div_FtsZ"/>
</dbReference>
<evidence type="ECO:0000256" key="5">
    <source>
        <dbReference type="NCBIfam" id="TIGR00065"/>
    </source>
</evidence>
<dbReference type="GO" id="GO:0003924">
    <property type="term" value="F:GTPase activity"/>
    <property type="evidence" value="ECO:0007669"/>
    <property type="project" value="UniProtKB-UniRule"/>
</dbReference>
<evidence type="ECO:0000256" key="2">
    <source>
        <dbReference type="ARBA" id="ARBA00022741"/>
    </source>
</evidence>
<keyword evidence="4" id="KW-0963">Cytoplasm</keyword>
<comment type="subcellular location">
    <subcellularLocation>
        <location evidence="4">Cytoplasm</location>
    </subcellularLocation>
    <text evidence="4">Assembles at midcell at the inner surface of the cytoplasmic membrane.</text>
</comment>
<dbReference type="SMART" id="SM00865">
    <property type="entry name" value="Tubulin_C"/>
    <property type="match status" value="1"/>
</dbReference>
<dbReference type="InterPro" id="IPR003008">
    <property type="entry name" value="Tubulin_FtsZ_GTPase"/>
</dbReference>
<dbReference type="AlphaFoldDB" id="A0A1F5B060"/>
<comment type="caution">
    <text evidence="9">The sequence shown here is derived from an EMBL/GenBank/DDBJ whole genome shotgun (WGS) entry which is preliminary data.</text>
</comment>
<evidence type="ECO:0000256" key="6">
    <source>
        <dbReference type="RuleBase" id="RU000631"/>
    </source>
</evidence>
<dbReference type="PANTHER" id="PTHR30314">
    <property type="entry name" value="CELL DIVISION PROTEIN FTSZ-RELATED"/>
    <property type="match status" value="1"/>
</dbReference>
<organism evidence="9 10">
    <name type="scientific">Candidatus Azambacteria bacterium RBG_16_47_10</name>
    <dbReference type="NCBI Taxonomy" id="1797292"/>
    <lineage>
        <taxon>Bacteria</taxon>
        <taxon>Candidatus Azamiibacteriota</taxon>
    </lineage>
</organism>
<dbReference type="GO" id="GO:0051258">
    <property type="term" value="P:protein polymerization"/>
    <property type="evidence" value="ECO:0007669"/>
    <property type="project" value="UniProtKB-UniRule"/>
</dbReference>
<feature type="binding site" evidence="4">
    <location>
        <position position="144"/>
    </location>
    <ligand>
        <name>GTP</name>
        <dbReference type="ChEBI" id="CHEBI:37565"/>
    </ligand>
</feature>
<dbReference type="Gene3D" id="3.30.1330.20">
    <property type="entry name" value="Tubulin/FtsZ, C-terminal domain"/>
    <property type="match status" value="1"/>
</dbReference>
<dbReference type="InterPro" id="IPR024757">
    <property type="entry name" value="FtsZ_C"/>
</dbReference>
<dbReference type="NCBIfam" id="TIGR00065">
    <property type="entry name" value="ftsZ"/>
    <property type="match status" value="1"/>
</dbReference>
<feature type="domain" description="Tubulin/FtsZ GTPase" evidence="7">
    <location>
        <begin position="14"/>
        <end position="206"/>
    </location>
</feature>
<comment type="subunit">
    <text evidence="4">Homodimer. Polymerizes to form a dynamic ring structure in a strictly GTP-dependent manner. Interacts directly with several other division proteins.</text>
</comment>
<evidence type="ECO:0000256" key="4">
    <source>
        <dbReference type="HAMAP-Rule" id="MF_00909"/>
    </source>
</evidence>
<dbReference type="Pfam" id="PF00091">
    <property type="entry name" value="Tubulin"/>
    <property type="match status" value="1"/>
</dbReference>
<dbReference type="CDD" id="cd02201">
    <property type="entry name" value="FtsZ_type1"/>
    <property type="match status" value="1"/>
</dbReference>
<proteinExistence type="inferred from homology"/>
<dbReference type="GO" id="GO:0005737">
    <property type="term" value="C:cytoplasm"/>
    <property type="evidence" value="ECO:0007669"/>
    <property type="project" value="UniProtKB-SubCell"/>
</dbReference>
<dbReference type="InterPro" id="IPR045061">
    <property type="entry name" value="FtsZ/CetZ"/>
</dbReference>
<evidence type="ECO:0000259" key="7">
    <source>
        <dbReference type="SMART" id="SM00864"/>
    </source>
</evidence>
<reference evidence="9 10" key="1">
    <citation type="journal article" date="2016" name="Nat. Commun.">
        <title>Thousands of microbial genomes shed light on interconnected biogeochemical processes in an aquifer system.</title>
        <authorList>
            <person name="Anantharaman K."/>
            <person name="Brown C.T."/>
            <person name="Hug L.A."/>
            <person name="Sharon I."/>
            <person name="Castelle C.J."/>
            <person name="Probst A.J."/>
            <person name="Thomas B.C."/>
            <person name="Singh A."/>
            <person name="Wilkins M.J."/>
            <person name="Karaoz U."/>
            <person name="Brodie E.L."/>
            <person name="Williams K.H."/>
            <person name="Hubbard S.S."/>
            <person name="Banfield J.F."/>
        </authorList>
    </citation>
    <scope>NUCLEOTIDE SEQUENCE [LARGE SCALE GENOMIC DNA]</scope>
</reference>
<gene>
    <name evidence="4" type="primary">ftsZ</name>
    <name evidence="9" type="ORF">A2Z10_02005</name>
</gene>
<evidence type="ECO:0000313" key="9">
    <source>
        <dbReference type="EMBL" id="OGD24015.1"/>
    </source>
</evidence>
<dbReference type="FunFam" id="3.40.50.1440:FF:000001">
    <property type="entry name" value="Cell division protein FtsZ"/>
    <property type="match status" value="1"/>
</dbReference>
<dbReference type="PANTHER" id="PTHR30314:SF3">
    <property type="entry name" value="MITOCHONDRIAL DIVISION PROTEIN FSZA"/>
    <property type="match status" value="1"/>
</dbReference>
<dbReference type="GO" id="GO:0043093">
    <property type="term" value="P:FtsZ-dependent cytokinesis"/>
    <property type="evidence" value="ECO:0007669"/>
    <property type="project" value="UniProtKB-UniRule"/>
</dbReference>
<dbReference type="GO" id="GO:0000917">
    <property type="term" value="P:division septum assembly"/>
    <property type="evidence" value="ECO:0007669"/>
    <property type="project" value="UniProtKB-KW"/>
</dbReference>
<name>A0A1F5B060_9BACT</name>
<dbReference type="SUPFAM" id="SSF52490">
    <property type="entry name" value="Tubulin nucleotide-binding domain-like"/>
    <property type="match status" value="1"/>
</dbReference>
<evidence type="ECO:0000259" key="8">
    <source>
        <dbReference type="SMART" id="SM00865"/>
    </source>
</evidence>
<evidence type="ECO:0000256" key="1">
    <source>
        <dbReference type="ARBA" id="ARBA00009690"/>
    </source>
</evidence>
<comment type="function">
    <text evidence="4 6">Essential cell division protein that forms a contractile ring structure (Z ring) at the future cell division site. The regulation of the ring assembly controls the timing and the location of cell division. One of the functions of the FtsZ ring is to recruit other cell division proteins to the septum to produce a new cell wall between the dividing cells. Binds GTP and shows GTPase activity.</text>
</comment>